<dbReference type="InterPro" id="IPR007210">
    <property type="entry name" value="ABC_Gly_betaine_transp_sub-bd"/>
</dbReference>
<evidence type="ECO:0000256" key="5">
    <source>
        <dbReference type="SAM" id="SignalP"/>
    </source>
</evidence>
<dbReference type="RefSeq" id="WP_301141028.1">
    <property type="nucleotide sequence ID" value="NZ_JAUHQA010000001.1"/>
</dbReference>
<comment type="caution">
    <text evidence="7">The sequence shown here is derived from an EMBL/GenBank/DDBJ whole genome shotgun (WGS) entry which is preliminary data.</text>
</comment>
<evidence type="ECO:0000256" key="1">
    <source>
        <dbReference type="ARBA" id="ARBA00004236"/>
    </source>
</evidence>
<keyword evidence="4" id="KW-0472">Membrane</keyword>
<evidence type="ECO:0000259" key="6">
    <source>
        <dbReference type="Pfam" id="PF04069"/>
    </source>
</evidence>
<keyword evidence="8" id="KW-1185">Reference proteome</keyword>
<dbReference type="SUPFAM" id="SSF53850">
    <property type="entry name" value="Periplasmic binding protein-like II"/>
    <property type="match status" value="1"/>
</dbReference>
<protein>
    <submittedName>
        <fullName evidence="7">Glycine betaine ABC transporter substrate-binding protein</fullName>
    </submittedName>
</protein>
<evidence type="ECO:0000256" key="2">
    <source>
        <dbReference type="ARBA" id="ARBA00022448"/>
    </source>
</evidence>
<dbReference type="PANTHER" id="PTHR47737">
    <property type="entry name" value="GLYCINE BETAINE/PROLINE BETAINE TRANSPORT SYSTEM PERMEASE PROTEIN PROW"/>
    <property type="match status" value="1"/>
</dbReference>
<dbReference type="PANTHER" id="PTHR47737:SF1">
    <property type="entry name" value="GLYCINE BETAINE_PROLINE BETAINE TRANSPORT SYSTEM PERMEASE PROTEIN PROW"/>
    <property type="match status" value="1"/>
</dbReference>
<name>A0ABT8GEX0_9MICO</name>
<organism evidence="7 8">
    <name type="scientific">Demequina muriae</name>
    <dbReference type="NCBI Taxonomy" id="3051664"/>
    <lineage>
        <taxon>Bacteria</taxon>
        <taxon>Bacillati</taxon>
        <taxon>Actinomycetota</taxon>
        <taxon>Actinomycetes</taxon>
        <taxon>Micrococcales</taxon>
        <taxon>Demequinaceae</taxon>
        <taxon>Demequina</taxon>
    </lineage>
</organism>
<dbReference type="PROSITE" id="PS51257">
    <property type="entry name" value="PROKAR_LIPOPROTEIN"/>
    <property type="match status" value="1"/>
</dbReference>
<sequence length="307" mass="33009">MFKRTATVFAVTAASGLVLAGCSSADDDAAEETTDGSTAAGEETDAAAGGDLTLAVFNGWDESVATSLLWEAVLEEQGYNVELEYADPAPVFQGVADGDYDIVTDVWLPLTHESYVEEFGDDMEELGAWFDSAALTIAVNSDAPVDTIAELADSADEFDNRIVGIEPGAGLTAATEGAIETYGLEGMEFITSSTPAMLQELDTATSNGENIVVTLWEPHWAYGAYDIKNLEDPEGAMGEAEEIVTYGRTGITEEFPDVAEWFSNFTMDAELLYDLENKLNDADESEFETVVADWIAENQEWVDSLTA</sequence>
<accession>A0ABT8GEX0</accession>
<dbReference type="Gene3D" id="3.10.105.10">
    <property type="entry name" value="Dipeptide-binding Protein, Domain 3"/>
    <property type="match status" value="2"/>
</dbReference>
<dbReference type="CDD" id="cd13639">
    <property type="entry name" value="PBP2_OpuAC_like"/>
    <property type="match status" value="1"/>
</dbReference>
<dbReference type="EMBL" id="JAUHQA010000001">
    <property type="protein sequence ID" value="MDN4479811.1"/>
    <property type="molecule type" value="Genomic_DNA"/>
</dbReference>
<dbReference type="Proteomes" id="UP001172708">
    <property type="component" value="Unassembled WGS sequence"/>
</dbReference>
<evidence type="ECO:0000313" key="7">
    <source>
        <dbReference type="EMBL" id="MDN4479811.1"/>
    </source>
</evidence>
<dbReference type="Gene3D" id="3.40.190.100">
    <property type="entry name" value="Glycine betaine-binding periplasmic protein, domain 2"/>
    <property type="match status" value="1"/>
</dbReference>
<evidence type="ECO:0000256" key="4">
    <source>
        <dbReference type="ARBA" id="ARBA00023136"/>
    </source>
</evidence>
<proteinExistence type="predicted"/>
<feature type="signal peptide" evidence="5">
    <location>
        <begin position="1"/>
        <end position="20"/>
    </location>
</feature>
<comment type="subcellular location">
    <subcellularLocation>
        <location evidence="1">Cell membrane</location>
    </subcellularLocation>
</comment>
<gene>
    <name evidence="7" type="ORF">QQX02_02575</name>
</gene>
<keyword evidence="3" id="KW-1003">Cell membrane</keyword>
<evidence type="ECO:0000256" key="3">
    <source>
        <dbReference type="ARBA" id="ARBA00022475"/>
    </source>
</evidence>
<feature type="chain" id="PRO_5045055034" evidence="5">
    <location>
        <begin position="21"/>
        <end position="307"/>
    </location>
</feature>
<reference evidence="7" key="1">
    <citation type="submission" date="2023-06" db="EMBL/GenBank/DDBJ databases">
        <title>Egi l300058.</title>
        <authorList>
            <person name="Gao L."/>
            <person name="Fang B.-Z."/>
            <person name="Li W.-J."/>
        </authorList>
    </citation>
    <scope>NUCLEOTIDE SEQUENCE</scope>
    <source>
        <strain evidence="7">EGI L300058</strain>
    </source>
</reference>
<keyword evidence="5" id="KW-0732">Signal</keyword>
<evidence type="ECO:0000313" key="8">
    <source>
        <dbReference type="Proteomes" id="UP001172708"/>
    </source>
</evidence>
<feature type="domain" description="ABC-type glycine betaine transport system substrate-binding" evidence="6">
    <location>
        <begin position="51"/>
        <end position="297"/>
    </location>
</feature>
<dbReference type="Pfam" id="PF04069">
    <property type="entry name" value="OpuAC"/>
    <property type="match status" value="1"/>
</dbReference>
<keyword evidence="2" id="KW-0813">Transport</keyword>